<proteinExistence type="predicted"/>
<dbReference type="SUPFAM" id="SSF82607">
    <property type="entry name" value="YbaB-like"/>
    <property type="match status" value="1"/>
</dbReference>
<protein>
    <recommendedName>
        <fullName evidence="4">YbaB/EbfC DNA-binding family protein</fullName>
    </recommendedName>
</protein>
<dbReference type="eggNOG" id="COG0718">
    <property type="taxonomic scope" value="Bacteria"/>
</dbReference>
<dbReference type="AlphaFoldDB" id="A0A193BTK4"/>
<dbReference type="Pfam" id="PF02575">
    <property type="entry name" value="YbaB_DNA_bd"/>
    <property type="match status" value="1"/>
</dbReference>
<dbReference type="STRING" id="31958.SD37_07450"/>
<feature type="compositionally biased region" description="Pro residues" evidence="1">
    <location>
        <begin position="142"/>
        <end position="162"/>
    </location>
</feature>
<gene>
    <name evidence="2" type="ORF">SD37_07450</name>
</gene>
<evidence type="ECO:0000313" key="2">
    <source>
        <dbReference type="EMBL" id="ANN15509.1"/>
    </source>
</evidence>
<dbReference type="KEGG" id="aori:SD37_07450"/>
<evidence type="ECO:0000256" key="1">
    <source>
        <dbReference type="SAM" id="MobiDB-lite"/>
    </source>
</evidence>
<name>A0A193BTK4_AMYOR</name>
<accession>A0A193BTK4</accession>
<dbReference type="EMBL" id="CP016174">
    <property type="protein sequence ID" value="ANN15509.1"/>
    <property type="molecule type" value="Genomic_DNA"/>
</dbReference>
<dbReference type="RefSeq" id="WP_044852429.1">
    <property type="nucleotide sequence ID" value="NZ_CP016174.1"/>
</dbReference>
<dbReference type="GO" id="GO:0003677">
    <property type="term" value="F:DNA binding"/>
    <property type="evidence" value="ECO:0007669"/>
    <property type="project" value="InterPro"/>
</dbReference>
<dbReference type="InterPro" id="IPR004401">
    <property type="entry name" value="YbaB/EbfC"/>
</dbReference>
<dbReference type="Proteomes" id="UP000093695">
    <property type="component" value="Chromosome"/>
</dbReference>
<feature type="compositionally biased region" description="Basic and acidic residues" evidence="1">
    <location>
        <begin position="124"/>
        <end position="141"/>
    </location>
</feature>
<dbReference type="Gene3D" id="3.30.1310.10">
    <property type="entry name" value="Nucleoid-associated protein YbaB-like domain"/>
    <property type="match status" value="1"/>
</dbReference>
<reference evidence="2 3" key="1">
    <citation type="journal article" date="2015" name="Genome Announc.">
        <title>Draft Genome Sequence of Norvancomycin-Producing Strain Amycolatopsis orientalis CPCC200066.</title>
        <authorList>
            <person name="Lei X."/>
            <person name="Yuan F."/>
            <person name="Shi Y."/>
            <person name="Li X."/>
            <person name="Wang L."/>
            <person name="Hong B."/>
        </authorList>
    </citation>
    <scope>NUCLEOTIDE SEQUENCE [LARGE SCALE GENOMIC DNA]</scope>
    <source>
        <strain evidence="2 3">B-37</strain>
    </source>
</reference>
<evidence type="ECO:0008006" key="4">
    <source>
        <dbReference type="Google" id="ProtNLM"/>
    </source>
</evidence>
<organism evidence="2 3">
    <name type="scientific">Amycolatopsis orientalis</name>
    <name type="common">Nocardia orientalis</name>
    <dbReference type="NCBI Taxonomy" id="31958"/>
    <lineage>
        <taxon>Bacteria</taxon>
        <taxon>Bacillati</taxon>
        <taxon>Actinomycetota</taxon>
        <taxon>Actinomycetes</taxon>
        <taxon>Pseudonocardiales</taxon>
        <taxon>Pseudonocardiaceae</taxon>
        <taxon>Amycolatopsis</taxon>
    </lineage>
</organism>
<dbReference type="InterPro" id="IPR036894">
    <property type="entry name" value="YbaB-like_sf"/>
</dbReference>
<evidence type="ECO:0000313" key="3">
    <source>
        <dbReference type="Proteomes" id="UP000093695"/>
    </source>
</evidence>
<sequence length="178" mass="19258">MHPNFEAGEDFALLLEREARKLQEKAGALAAAFTASASTARSADGSVTVKVEANGSLSSIEFGNRACALGPARLSALVMQTVREAQRMTAVRVAESYTEINGDDEAAQLVRTFLPKIEDDEEAVPDHPEQNKWAPEAHDEPPQPGRWTPPPPPASPPKPPAPRTRRPASPDDDEMSPW</sequence>
<keyword evidence="3" id="KW-1185">Reference proteome</keyword>
<feature type="region of interest" description="Disordered" evidence="1">
    <location>
        <begin position="118"/>
        <end position="178"/>
    </location>
</feature>